<sequence length="490" mass="55369">MLIKFFGGTGGGSGIANYLVDPDRQGRQNAAPEVLRGDIAQTRELIDSSDRKWTYSTGVLSFAPEDRPTEAQQTALMDDFERLAFAGLQRDQYDITWVRHSHTQGGRVELHFLTPRMELASGKAFNIAPPGWERSYAPLRDTYNFEYGWARPDDPARARTQQQMSEAPIRGETRDSVTAYLEGKILTGEIENRADIVAALHEAGLETPRQGQNYITAMDPDTGDRWRLKGRIYEKDWTRDAELDRGAARESQGSEGAVGDKDERRAAQSRERLEAVITRRAEWVRERYPATTLGDSERHQREEPTDQGRDERDQRQTEKGDRDQHADRRDDVGVDDGGSRDLDDLATEKRNGRADDGRDVSDPAGERRTRLDLWNAALRKIGGMNVGEPDSDRKSALARIRELGSSIREYGTSAITIVRSFFGRDEGASRPSEPARGALAASERSLAETEQTNDRLDREGETLERQIKVKDELALLGRELERNRQPQYHR</sequence>
<reference evidence="2 3" key="1">
    <citation type="submission" date="2020-08" db="EMBL/GenBank/DDBJ databases">
        <title>Genomic Encyclopedia of Type Strains, Phase IV (KMG-IV): sequencing the most valuable type-strain genomes for metagenomic binning, comparative biology and taxonomic classification.</title>
        <authorList>
            <person name="Goeker M."/>
        </authorList>
    </citation>
    <scope>NUCLEOTIDE SEQUENCE [LARGE SCALE GENOMIC DNA]</scope>
    <source>
        <strain evidence="2 3">DSM 101064</strain>
    </source>
</reference>
<dbReference type="EMBL" id="JACIJM010000005">
    <property type="protein sequence ID" value="MBB5722272.1"/>
    <property type="molecule type" value="Genomic_DNA"/>
</dbReference>
<protein>
    <recommendedName>
        <fullName evidence="4">Mobilization relaxase</fullName>
    </recommendedName>
</protein>
<evidence type="ECO:0008006" key="4">
    <source>
        <dbReference type="Google" id="ProtNLM"/>
    </source>
</evidence>
<evidence type="ECO:0000313" key="3">
    <source>
        <dbReference type="Proteomes" id="UP000535415"/>
    </source>
</evidence>
<organism evidence="2 3">
    <name type="scientific">Yoonia ponticola</name>
    <dbReference type="NCBI Taxonomy" id="1524255"/>
    <lineage>
        <taxon>Bacteria</taxon>
        <taxon>Pseudomonadati</taxon>
        <taxon>Pseudomonadota</taxon>
        <taxon>Alphaproteobacteria</taxon>
        <taxon>Rhodobacterales</taxon>
        <taxon>Paracoccaceae</taxon>
        <taxon>Yoonia</taxon>
    </lineage>
</organism>
<dbReference type="AlphaFoldDB" id="A0A7W9EY12"/>
<gene>
    <name evidence="2" type="ORF">FHS72_001898</name>
</gene>
<dbReference type="RefSeq" id="WP_183528415.1">
    <property type="nucleotide sequence ID" value="NZ_JACIJM010000005.1"/>
</dbReference>
<name>A0A7W9EY12_9RHOB</name>
<feature type="compositionally biased region" description="Basic and acidic residues" evidence="1">
    <location>
        <begin position="452"/>
        <end position="463"/>
    </location>
</feature>
<proteinExistence type="predicted"/>
<accession>A0A7W9EY12</accession>
<comment type="caution">
    <text evidence="2">The sequence shown here is derived from an EMBL/GenBank/DDBJ whole genome shotgun (WGS) entry which is preliminary data.</text>
</comment>
<feature type="compositionally biased region" description="Basic and acidic residues" evidence="1">
    <location>
        <begin position="258"/>
        <end position="270"/>
    </location>
</feature>
<evidence type="ECO:0000256" key="1">
    <source>
        <dbReference type="SAM" id="MobiDB-lite"/>
    </source>
</evidence>
<feature type="region of interest" description="Disordered" evidence="1">
    <location>
        <begin position="425"/>
        <end position="463"/>
    </location>
</feature>
<dbReference type="Proteomes" id="UP000535415">
    <property type="component" value="Unassembled WGS sequence"/>
</dbReference>
<evidence type="ECO:0000313" key="2">
    <source>
        <dbReference type="EMBL" id="MBB5722272.1"/>
    </source>
</evidence>
<feature type="compositionally biased region" description="Basic and acidic residues" evidence="1">
    <location>
        <begin position="295"/>
        <end position="366"/>
    </location>
</feature>
<feature type="region of interest" description="Disordered" evidence="1">
    <location>
        <begin position="244"/>
        <end position="270"/>
    </location>
</feature>
<keyword evidence="3" id="KW-1185">Reference proteome</keyword>
<feature type="region of interest" description="Disordered" evidence="1">
    <location>
        <begin position="288"/>
        <end position="366"/>
    </location>
</feature>